<gene>
    <name evidence="1" type="primary">180</name>
    <name evidence="1" type="ORF">SEA_FORZA_180</name>
</gene>
<accession>A0A650F0P6</accession>
<keyword evidence="1" id="KW-0418">Kinase</keyword>
<dbReference type="KEGG" id="vg:77924545"/>
<sequence>MTLIILEGTDYAGKSTLAQRLISTWQDRSTSDCHMTAELLHVGPPSKKSDDMSLATWAAVQTSELTRLIEKHDPKNARHLVVFDRFHWGMPIYGPIYRPDSNQDNYGDLGYHNFMWVESQLAMHGALTVHVMTSIEEMLKRAKSRGDDEYLTENSDLAQELQLRLLWTRYVQFAANVGLFMPTFRKHPYLTGDWSLADQSDGIKELRSHDSLWPFQDFDEFYLYRARKAGKGNVSELLDEAVINLKSRPHNHVEYRFEKVDK</sequence>
<dbReference type="RefSeq" id="YP_010649028.1">
    <property type="nucleotide sequence ID" value="NC_070763.1"/>
</dbReference>
<protein>
    <submittedName>
        <fullName evidence="1">Thymidylate kinase</fullName>
    </submittedName>
</protein>
<keyword evidence="2" id="KW-1185">Reference proteome</keyword>
<organism evidence="1 2">
    <name type="scientific">Gordonia phage Forza</name>
    <dbReference type="NCBI Taxonomy" id="2571247"/>
    <lineage>
        <taxon>Viruses</taxon>
        <taxon>Duplodnaviria</taxon>
        <taxon>Heunggongvirae</taxon>
        <taxon>Uroviricota</taxon>
        <taxon>Caudoviricetes</taxon>
        <taxon>Forzavirus</taxon>
        <taxon>Forzavirus forza</taxon>
    </lineage>
</organism>
<dbReference type="Proteomes" id="UP000423482">
    <property type="component" value="Segment"/>
</dbReference>
<dbReference type="GO" id="GO:0016301">
    <property type="term" value="F:kinase activity"/>
    <property type="evidence" value="ECO:0007669"/>
    <property type="project" value="UniProtKB-KW"/>
</dbReference>
<reference evidence="1 2" key="1">
    <citation type="submission" date="2019-04" db="EMBL/GenBank/DDBJ databases">
        <authorList>
            <person name="Pope W.H."/>
            <person name="Garlena R.A."/>
            <person name="Russell D.A."/>
            <person name="Jacobs-Sera D."/>
            <person name="Hatfull G.F."/>
        </authorList>
    </citation>
    <scope>NUCLEOTIDE SEQUENCE [LARGE SCALE GENOMIC DNA]</scope>
</reference>
<evidence type="ECO:0000313" key="2">
    <source>
        <dbReference type="Proteomes" id="UP000423482"/>
    </source>
</evidence>
<proteinExistence type="predicted"/>
<evidence type="ECO:0000313" key="1">
    <source>
        <dbReference type="EMBL" id="QGT55141.1"/>
    </source>
</evidence>
<dbReference type="GeneID" id="77924545"/>
<dbReference type="EMBL" id="MK814760">
    <property type="protein sequence ID" value="QGT55141.1"/>
    <property type="molecule type" value="Genomic_DNA"/>
</dbReference>
<keyword evidence="1" id="KW-0808">Transferase</keyword>
<name>A0A650F0P6_9CAUD</name>
<dbReference type="Gene3D" id="3.40.50.300">
    <property type="entry name" value="P-loop containing nucleotide triphosphate hydrolases"/>
    <property type="match status" value="1"/>
</dbReference>
<dbReference type="InterPro" id="IPR027417">
    <property type="entry name" value="P-loop_NTPase"/>
</dbReference>
<dbReference type="SUPFAM" id="SSF52540">
    <property type="entry name" value="P-loop containing nucleoside triphosphate hydrolases"/>
    <property type="match status" value="1"/>
</dbReference>